<evidence type="ECO:0000313" key="1">
    <source>
        <dbReference type="EMBL" id="GAH80815.1"/>
    </source>
</evidence>
<accession>X1JH10</accession>
<name>X1JH10_9ZZZZ</name>
<dbReference type="EMBL" id="BARU01036777">
    <property type="protein sequence ID" value="GAH80815.1"/>
    <property type="molecule type" value="Genomic_DNA"/>
</dbReference>
<reference evidence="1" key="1">
    <citation type="journal article" date="2014" name="Front. Microbiol.">
        <title>High frequency of phylogenetically diverse reductive dehalogenase-homologous genes in deep subseafloor sedimentary metagenomes.</title>
        <authorList>
            <person name="Kawai M."/>
            <person name="Futagami T."/>
            <person name="Toyoda A."/>
            <person name="Takaki Y."/>
            <person name="Nishi S."/>
            <person name="Hori S."/>
            <person name="Arai W."/>
            <person name="Tsubouchi T."/>
            <person name="Morono Y."/>
            <person name="Uchiyama I."/>
            <person name="Ito T."/>
            <person name="Fujiyama A."/>
            <person name="Inagaki F."/>
            <person name="Takami H."/>
        </authorList>
    </citation>
    <scope>NUCLEOTIDE SEQUENCE</scope>
    <source>
        <strain evidence="1">Expedition CK06-06</strain>
    </source>
</reference>
<organism evidence="1">
    <name type="scientific">marine sediment metagenome</name>
    <dbReference type="NCBI Taxonomy" id="412755"/>
    <lineage>
        <taxon>unclassified sequences</taxon>
        <taxon>metagenomes</taxon>
        <taxon>ecological metagenomes</taxon>
    </lineage>
</organism>
<proteinExistence type="predicted"/>
<protein>
    <recommendedName>
        <fullName evidence="2">HTH psq-type domain-containing protein</fullName>
    </recommendedName>
</protein>
<sequence>MKYKHKKKRGDPKLYSDIEFLHKQYRVLGKSSNRIGREYNLNPTSILSALHKYRIKVRTQKQGILLSQGGR</sequence>
<comment type="caution">
    <text evidence="1">The sequence shown here is derived from an EMBL/GenBank/DDBJ whole genome shotgun (WGS) entry which is preliminary data.</text>
</comment>
<gene>
    <name evidence="1" type="ORF">S03H2_57373</name>
</gene>
<dbReference type="AlphaFoldDB" id="X1JH10"/>
<evidence type="ECO:0008006" key="2">
    <source>
        <dbReference type="Google" id="ProtNLM"/>
    </source>
</evidence>